<keyword evidence="4" id="KW-1185">Reference proteome</keyword>
<evidence type="ECO:0008006" key="5">
    <source>
        <dbReference type="Google" id="ProtNLM"/>
    </source>
</evidence>
<sequence length="651" mass="72440">MKKTFISLCLLYAIAPIEAFAHQKSGFFIEGGFETGLLQGTENKEIPIKKVHNTYEDYFPTSTIARNSSNLFTDSQEISKLKFSTSRPIKVTLDNHKKQVVVENYLPYNLNNVRLSFKDALGNLVSLGILETIPKHAKILLDQSYFQNISLINPNASYLDFQATSTQKSDTSTQNLLEKLQNTTTNLEVSYVNQPTDFQSEFCKDKNCSFTPFTETTAKEFTNLLLNLASVIDSKSWHDNIINAPFDFSDKAMPDRNGKVPTGSKTISPQDIIEKLRKDMGLDISVLTSNSGFSHWAGAKAIAQAGSPPNANAKMAVNEKGINPNTFVDRNNKSNNRNKKPEPHSPNAYSLSLGISPLLKAYATAKGYANGGNMADQHVPSPYQPKNNTTLRSDGIPYDVCSSHKDNFPKFTNSVYPTCSNVPAGFVGITYEVWKQLINQDKLPINFLDLNNQKNYLNPLEFPNTLFGAVKESLLISSATTSGVSSVLQKFKAPILGANAKIGYQHYFNNLIGLSFYGVAKYNYSKINAKEVQQIGYGGGLDVLLDFVTTYAKSKNSSKKRFASSFGVFFGARGIYSNYSPSKTFKKPLKNTLNVHAVGGFSYRYKHSKYSVGVSVPLLRNRISLSYNDSHLVFLEDPNHFNVFFNYGWVF</sequence>
<protein>
    <recommendedName>
        <fullName evidence="5">Outer membrane protein</fullName>
    </recommendedName>
</protein>
<feature type="signal peptide" evidence="2">
    <location>
        <begin position="1"/>
        <end position="21"/>
    </location>
</feature>
<evidence type="ECO:0000313" key="3">
    <source>
        <dbReference type="EMBL" id="AFI05201.1"/>
    </source>
</evidence>
<dbReference type="AlphaFoldDB" id="I0EQI2"/>
<dbReference type="Proteomes" id="UP000005013">
    <property type="component" value="Chromosome"/>
</dbReference>
<organism evidence="3 4">
    <name type="scientific">Helicobacter cetorum (strain ATCC BAA-540 / CCUG 52418 / MIT 99-5656)</name>
    <dbReference type="NCBI Taxonomy" id="1163745"/>
    <lineage>
        <taxon>Bacteria</taxon>
        <taxon>Pseudomonadati</taxon>
        <taxon>Campylobacterota</taxon>
        <taxon>Epsilonproteobacteria</taxon>
        <taxon>Campylobacterales</taxon>
        <taxon>Helicobacteraceae</taxon>
        <taxon>Helicobacter</taxon>
    </lineage>
</organism>
<feature type="region of interest" description="Disordered" evidence="1">
    <location>
        <begin position="320"/>
        <end position="349"/>
    </location>
</feature>
<dbReference type="PATRIC" id="fig|1163745.3.peg.179"/>
<gene>
    <name evidence="3" type="ordered locus">HCD_00845</name>
</gene>
<name>I0EQI2_HELCM</name>
<keyword evidence="2" id="KW-0732">Signal</keyword>
<dbReference type="OrthoDB" id="5314256at2"/>
<dbReference type="KEGG" id="hcm:HCD_00845"/>
<evidence type="ECO:0000256" key="1">
    <source>
        <dbReference type="SAM" id="MobiDB-lite"/>
    </source>
</evidence>
<dbReference type="HOGENOM" id="CLU_017994_1_0_7"/>
<feature type="chain" id="PRO_5003626581" description="Outer membrane protein" evidence="2">
    <location>
        <begin position="22"/>
        <end position="651"/>
    </location>
</feature>
<dbReference type="EMBL" id="CP003481">
    <property type="protein sequence ID" value="AFI05201.1"/>
    <property type="molecule type" value="Genomic_DNA"/>
</dbReference>
<reference evidence="3 4" key="1">
    <citation type="journal article" date="2013" name="PLoS ONE">
        <title>Sequence Divergence and Conservation in Genomes ofHelicobacter cetorum Strains from a Dolphin and a Whale.</title>
        <authorList>
            <person name="Kersulyte D."/>
            <person name="Rossi M."/>
            <person name="Berg D.E."/>
        </authorList>
    </citation>
    <scope>NUCLEOTIDE SEQUENCE [LARGE SCALE GENOMIC DNA]</scope>
    <source>
        <strain evidence="3 4">MIT 99-5656</strain>
    </source>
</reference>
<evidence type="ECO:0000256" key="2">
    <source>
        <dbReference type="SAM" id="SignalP"/>
    </source>
</evidence>
<evidence type="ECO:0000313" key="4">
    <source>
        <dbReference type="Proteomes" id="UP000005013"/>
    </source>
</evidence>
<dbReference type="RefSeq" id="WP_014658729.1">
    <property type="nucleotide sequence ID" value="NC_017735.1"/>
</dbReference>
<accession>I0EQI2</accession>
<proteinExistence type="predicted"/>